<keyword evidence="2" id="KW-0472">Membrane</keyword>
<reference evidence="6 7" key="1">
    <citation type="journal article" date="2008" name="Nature">
        <title>The genome of the model beetle and pest Tribolium castaneum.</title>
        <authorList>
            <consortium name="Tribolium Genome Sequencing Consortium"/>
            <person name="Richards S."/>
            <person name="Gibbs R.A."/>
            <person name="Weinstock G.M."/>
            <person name="Brown S.J."/>
            <person name="Denell R."/>
            <person name="Beeman R.W."/>
            <person name="Gibbs R."/>
            <person name="Beeman R.W."/>
            <person name="Brown S.J."/>
            <person name="Bucher G."/>
            <person name="Friedrich M."/>
            <person name="Grimmelikhuijzen C.J."/>
            <person name="Klingler M."/>
            <person name="Lorenzen M."/>
            <person name="Richards S."/>
            <person name="Roth S."/>
            <person name="Schroder R."/>
            <person name="Tautz D."/>
            <person name="Zdobnov E.M."/>
            <person name="Muzny D."/>
            <person name="Gibbs R.A."/>
            <person name="Weinstock G.M."/>
            <person name="Attaway T."/>
            <person name="Bell S."/>
            <person name="Buhay C.J."/>
            <person name="Chandrabose M.N."/>
            <person name="Chavez D."/>
            <person name="Clerk-Blankenburg K.P."/>
            <person name="Cree A."/>
            <person name="Dao M."/>
            <person name="Davis C."/>
            <person name="Chacko J."/>
            <person name="Dinh H."/>
            <person name="Dugan-Rocha S."/>
            <person name="Fowler G."/>
            <person name="Garner T.T."/>
            <person name="Garnes J."/>
            <person name="Gnirke A."/>
            <person name="Hawes A."/>
            <person name="Hernandez J."/>
            <person name="Hines S."/>
            <person name="Holder M."/>
            <person name="Hume J."/>
            <person name="Jhangiani S.N."/>
            <person name="Joshi V."/>
            <person name="Khan Z.M."/>
            <person name="Jackson L."/>
            <person name="Kovar C."/>
            <person name="Kowis A."/>
            <person name="Lee S."/>
            <person name="Lewis L.R."/>
            <person name="Margolis J."/>
            <person name="Morgan M."/>
            <person name="Nazareth L.V."/>
            <person name="Nguyen N."/>
            <person name="Okwuonu G."/>
            <person name="Parker D."/>
            <person name="Richards S."/>
            <person name="Ruiz S.J."/>
            <person name="Santibanez J."/>
            <person name="Savard J."/>
            <person name="Scherer S.E."/>
            <person name="Schneider B."/>
            <person name="Sodergren E."/>
            <person name="Tautz D."/>
            <person name="Vattahil S."/>
            <person name="Villasana D."/>
            <person name="White C.S."/>
            <person name="Wright R."/>
            <person name="Park Y."/>
            <person name="Beeman R.W."/>
            <person name="Lord J."/>
            <person name="Oppert B."/>
            <person name="Lorenzen M."/>
            <person name="Brown S."/>
            <person name="Wang L."/>
            <person name="Savard J."/>
            <person name="Tautz D."/>
            <person name="Richards S."/>
            <person name="Weinstock G."/>
            <person name="Gibbs R.A."/>
            <person name="Liu Y."/>
            <person name="Worley K."/>
            <person name="Weinstock G."/>
            <person name="Elsik C.G."/>
            <person name="Reese J.T."/>
            <person name="Elhaik E."/>
            <person name="Landan G."/>
            <person name="Graur D."/>
            <person name="Arensburger P."/>
            <person name="Atkinson P."/>
            <person name="Beeman R.W."/>
            <person name="Beidler J."/>
            <person name="Brown S.J."/>
            <person name="Demuth J.P."/>
            <person name="Drury D.W."/>
            <person name="Du Y.Z."/>
            <person name="Fujiwara H."/>
            <person name="Lorenzen M."/>
            <person name="Maselli V."/>
            <person name="Osanai M."/>
            <person name="Park Y."/>
            <person name="Robertson H.M."/>
            <person name="Tu Z."/>
            <person name="Wang J.J."/>
            <person name="Wang S."/>
            <person name="Richards S."/>
            <person name="Song H."/>
            <person name="Zhang L."/>
            <person name="Sodergren E."/>
            <person name="Werner D."/>
            <person name="Stanke M."/>
            <person name="Morgenstern B."/>
            <person name="Solovyev V."/>
            <person name="Kosarev P."/>
            <person name="Brown G."/>
            <person name="Chen H.C."/>
            <person name="Ermolaeva O."/>
            <person name="Hlavina W."/>
            <person name="Kapustin Y."/>
            <person name="Kiryutin B."/>
            <person name="Kitts P."/>
            <person name="Maglott D."/>
            <person name="Pruitt K."/>
            <person name="Sapojnikov V."/>
            <person name="Souvorov A."/>
            <person name="Mackey A.J."/>
            <person name="Waterhouse R.M."/>
            <person name="Wyder S."/>
            <person name="Zdobnov E.M."/>
            <person name="Zdobnov E.M."/>
            <person name="Wyder S."/>
            <person name="Kriventseva E.V."/>
            <person name="Kadowaki T."/>
            <person name="Bork P."/>
            <person name="Aranda M."/>
            <person name="Bao R."/>
            <person name="Beermann A."/>
            <person name="Berns N."/>
            <person name="Bolognesi R."/>
            <person name="Bonneton F."/>
            <person name="Bopp D."/>
            <person name="Brown S.J."/>
            <person name="Bucher G."/>
            <person name="Butts T."/>
            <person name="Chaumot A."/>
            <person name="Denell R.E."/>
            <person name="Ferrier D.E."/>
            <person name="Friedrich M."/>
            <person name="Gordon C.M."/>
            <person name="Jindra M."/>
            <person name="Klingler M."/>
            <person name="Lan Q."/>
            <person name="Lattorff H.M."/>
            <person name="Laudet V."/>
            <person name="von Levetsow C."/>
            <person name="Liu Z."/>
            <person name="Lutz R."/>
            <person name="Lynch J.A."/>
            <person name="da Fonseca R.N."/>
            <person name="Posnien N."/>
            <person name="Reuter R."/>
            <person name="Roth S."/>
            <person name="Savard J."/>
            <person name="Schinko J.B."/>
            <person name="Schmitt C."/>
            <person name="Schoppmeier M."/>
            <person name="Schroder R."/>
            <person name="Shippy T.D."/>
            <person name="Simonnet F."/>
            <person name="Marques-Souza H."/>
            <person name="Tautz D."/>
            <person name="Tomoyasu Y."/>
            <person name="Trauner J."/>
            <person name="Van der Zee M."/>
            <person name="Vervoort M."/>
            <person name="Wittkopp N."/>
            <person name="Wimmer E.A."/>
            <person name="Yang X."/>
            <person name="Jones A.K."/>
            <person name="Sattelle D.B."/>
            <person name="Ebert P.R."/>
            <person name="Nelson D."/>
            <person name="Scott J.G."/>
            <person name="Beeman R.W."/>
            <person name="Muthukrishnan S."/>
            <person name="Kramer K.J."/>
            <person name="Arakane Y."/>
            <person name="Beeman R.W."/>
            <person name="Zhu Q."/>
            <person name="Hogenkamp D."/>
            <person name="Dixit R."/>
            <person name="Oppert B."/>
            <person name="Jiang H."/>
            <person name="Zou Z."/>
            <person name="Marshall J."/>
            <person name="Elpidina E."/>
            <person name="Vinokurov K."/>
            <person name="Oppert C."/>
            <person name="Zou Z."/>
            <person name="Evans J."/>
            <person name="Lu Z."/>
            <person name="Zhao P."/>
            <person name="Sumathipala N."/>
            <person name="Altincicek B."/>
            <person name="Vilcinskas A."/>
            <person name="Williams M."/>
            <person name="Hultmark D."/>
            <person name="Hetru C."/>
            <person name="Jiang H."/>
            <person name="Grimmelikhuijzen C.J."/>
            <person name="Hauser F."/>
            <person name="Cazzamali G."/>
            <person name="Williamson M."/>
            <person name="Park Y."/>
            <person name="Li B."/>
            <person name="Tanaka Y."/>
            <person name="Predel R."/>
            <person name="Neupert S."/>
            <person name="Schachtner J."/>
            <person name="Verleyen P."/>
            <person name="Raible F."/>
            <person name="Bork P."/>
            <person name="Friedrich M."/>
            <person name="Walden K.K."/>
            <person name="Robertson H.M."/>
            <person name="Angeli S."/>
            <person name="Foret S."/>
            <person name="Bucher G."/>
            <person name="Schuetz S."/>
            <person name="Maleszka R."/>
            <person name="Wimmer E.A."/>
            <person name="Beeman R.W."/>
            <person name="Lorenzen M."/>
            <person name="Tomoyasu Y."/>
            <person name="Miller S.C."/>
            <person name="Grossmann D."/>
            <person name="Bucher G."/>
        </authorList>
    </citation>
    <scope>NUCLEOTIDE SEQUENCE [LARGE SCALE GENOMIC DNA]</scope>
    <source>
        <strain evidence="6 7">Georgia GA2</strain>
    </source>
</reference>
<evidence type="ECO:0000313" key="7">
    <source>
        <dbReference type="Proteomes" id="UP000007266"/>
    </source>
</evidence>
<feature type="chain" id="PRO_5007310832" description="Ig-like domain-containing protein" evidence="4">
    <location>
        <begin position="23"/>
        <end position="296"/>
    </location>
</feature>
<dbReference type="InterPro" id="IPR007110">
    <property type="entry name" value="Ig-like_dom"/>
</dbReference>
<keyword evidence="2" id="KW-1133">Transmembrane helix</keyword>
<dbReference type="SUPFAM" id="SSF48726">
    <property type="entry name" value="Immunoglobulin"/>
    <property type="match status" value="1"/>
</dbReference>
<evidence type="ECO:0000256" key="3">
    <source>
        <dbReference type="ARBA" id="ARBA00023157"/>
    </source>
</evidence>
<dbReference type="Pfam" id="PF07686">
    <property type="entry name" value="V-set"/>
    <property type="match status" value="1"/>
</dbReference>
<evidence type="ECO:0000256" key="2">
    <source>
        <dbReference type="ARBA" id="ARBA00022989"/>
    </source>
</evidence>
<keyword evidence="3" id="KW-1015">Disulfide bond</keyword>
<gene>
    <name evidence="6" type="primary">AUGUSTUS-3.0.2_05765</name>
    <name evidence="6" type="ORF">TcasGA2_TC005765</name>
</gene>
<dbReference type="OrthoDB" id="8915289at2759"/>
<dbReference type="Gene3D" id="2.60.40.10">
    <property type="entry name" value="Immunoglobulins"/>
    <property type="match status" value="2"/>
</dbReference>
<feature type="signal peptide" evidence="4">
    <location>
        <begin position="1"/>
        <end position="22"/>
    </location>
</feature>
<dbReference type="InParanoid" id="D6WWE0"/>
<dbReference type="InterPro" id="IPR036179">
    <property type="entry name" value="Ig-like_dom_sf"/>
</dbReference>
<feature type="domain" description="Ig-like" evidence="5">
    <location>
        <begin position="38"/>
        <end position="131"/>
    </location>
</feature>
<keyword evidence="7" id="KW-1185">Reference proteome</keyword>
<evidence type="ECO:0000313" key="6">
    <source>
        <dbReference type="EMBL" id="EFA08147.2"/>
    </source>
</evidence>
<reference evidence="6 7" key="2">
    <citation type="journal article" date="2010" name="Nucleic Acids Res.">
        <title>BeetleBase in 2010: revisions to provide comprehensive genomic information for Tribolium castaneum.</title>
        <authorList>
            <person name="Kim H.S."/>
            <person name="Murphy T."/>
            <person name="Xia J."/>
            <person name="Caragea D."/>
            <person name="Park Y."/>
            <person name="Beeman R.W."/>
            <person name="Lorenzen M.D."/>
            <person name="Butcher S."/>
            <person name="Manak J.R."/>
            <person name="Brown S.J."/>
        </authorList>
    </citation>
    <scope>GENOME REANNOTATION</scope>
    <source>
        <strain evidence="6 7">Georgia GA2</strain>
    </source>
</reference>
<dbReference type="KEGG" id="tca:103313947"/>
<evidence type="ECO:0000259" key="5">
    <source>
        <dbReference type="PROSITE" id="PS50835"/>
    </source>
</evidence>
<name>D6WWE0_TRICA</name>
<accession>D6WWE0</accession>
<evidence type="ECO:0000256" key="1">
    <source>
        <dbReference type="ARBA" id="ARBA00022692"/>
    </source>
</evidence>
<protein>
    <recommendedName>
        <fullName evidence="5">Ig-like domain-containing protein</fullName>
    </recommendedName>
</protein>
<dbReference type="Pfam" id="PF08205">
    <property type="entry name" value="C2-set_2"/>
    <property type="match status" value="1"/>
</dbReference>
<dbReference type="AlphaFoldDB" id="D6WWE0"/>
<dbReference type="PANTHER" id="PTHR21261">
    <property type="entry name" value="BEAT PROTEIN"/>
    <property type="match status" value="1"/>
</dbReference>
<evidence type="ECO:0000256" key="4">
    <source>
        <dbReference type="SAM" id="SignalP"/>
    </source>
</evidence>
<dbReference type="HOGENOM" id="CLU_084860_0_0_1"/>
<dbReference type="InterPro" id="IPR013106">
    <property type="entry name" value="Ig_V-set"/>
</dbReference>
<proteinExistence type="predicted"/>
<dbReference type="EMBL" id="KQ971361">
    <property type="protein sequence ID" value="EFA08147.2"/>
    <property type="molecule type" value="Genomic_DNA"/>
</dbReference>
<feature type="domain" description="Ig-like" evidence="5">
    <location>
        <begin position="140"/>
        <end position="249"/>
    </location>
</feature>
<dbReference type="Proteomes" id="UP000007266">
    <property type="component" value="Linkage group 8"/>
</dbReference>
<keyword evidence="4" id="KW-0732">Signal</keyword>
<dbReference type="InterPro" id="IPR013783">
    <property type="entry name" value="Ig-like_fold"/>
</dbReference>
<keyword evidence="1" id="KW-0812">Transmembrane</keyword>
<dbReference type="STRING" id="7070.D6WWE0"/>
<organism evidence="6 7">
    <name type="scientific">Tribolium castaneum</name>
    <name type="common">Red flour beetle</name>
    <dbReference type="NCBI Taxonomy" id="7070"/>
    <lineage>
        <taxon>Eukaryota</taxon>
        <taxon>Metazoa</taxon>
        <taxon>Ecdysozoa</taxon>
        <taxon>Arthropoda</taxon>
        <taxon>Hexapoda</taxon>
        <taxon>Insecta</taxon>
        <taxon>Pterygota</taxon>
        <taxon>Neoptera</taxon>
        <taxon>Endopterygota</taxon>
        <taxon>Coleoptera</taxon>
        <taxon>Polyphaga</taxon>
        <taxon>Cucujiformia</taxon>
        <taxon>Tenebrionidae</taxon>
        <taxon>Tenebrionidae incertae sedis</taxon>
        <taxon>Tribolium</taxon>
    </lineage>
</organism>
<sequence>MRGIGVSDIVVVLLFHFSGVLCNIDRLELIMPRYAIRGGDVILKCEHSVPPEQLYKVEWQKGGHKIFQYIKGRKPPFRFFPTAGAVLNKANTSEMQIQLSKLDFSASGSYSCLVSMETPIFTKDSKSKELTVIEPQDSDPTITFNKSTYEIGEVLEANCTTASARPPPHITWLINGEKVPDALTKRFSNGIVHGHGYFDQKASSTKQLSIEVSDLHVGDDGELRLTCMSTIPGYIINPNEVFADERKTSVRIEIEMTEGPVEAISNNNISSSCPLRMSSYSFEIINVVFIALYYHL</sequence>
<dbReference type="PANTHER" id="PTHR21261:SF3">
    <property type="entry name" value="BEATEN PATH VII"/>
    <property type="match status" value="1"/>
</dbReference>
<dbReference type="InterPro" id="IPR013162">
    <property type="entry name" value="CD80_C2-set"/>
</dbReference>
<dbReference type="eggNOG" id="ENOG502S5B5">
    <property type="taxonomic scope" value="Eukaryota"/>
</dbReference>
<dbReference type="OMA" id="KQLTVFH"/>
<dbReference type="PROSITE" id="PS50835">
    <property type="entry name" value="IG_LIKE"/>
    <property type="match status" value="2"/>
</dbReference>